<gene>
    <name evidence="2" type="ORF">BP5553_05752</name>
</gene>
<organism evidence="2 3">
    <name type="scientific">Venustampulla echinocandica</name>
    <dbReference type="NCBI Taxonomy" id="2656787"/>
    <lineage>
        <taxon>Eukaryota</taxon>
        <taxon>Fungi</taxon>
        <taxon>Dikarya</taxon>
        <taxon>Ascomycota</taxon>
        <taxon>Pezizomycotina</taxon>
        <taxon>Leotiomycetes</taxon>
        <taxon>Helotiales</taxon>
        <taxon>Pleuroascaceae</taxon>
        <taxon>Venustampulla</taxon>
    </lineage>
</organism>
<evidence type="ECO:0000313" key="3">
    <source>
        <dbReference type="Proteomes" id="UP000254866"/>
    </source>
</evidence>
<name>A0A370TLJ2_9HELO</name>
<reference evidence="2 3" key="1">
    <citation type="journal article" date="2018" name="IMA Fungus">
        <title>IMA Genome-F 9: Draft genome sequence of Annulohypoxylon stygium, Aspergillus mulundensis, Berkeleyomyces basicola (syn. Thielaviopsis basicola), Ceratocystis smalleyi, two Cercospora beticola strains, Coleophoma cylindrospora, Fusarium fracticaudum, Phialophora cf. hyalina, and Morchella septimelata.</title>
        <authorList>
            <person name="Wingfield B.D."/>
            <person name="Bills G.F."/>
            <person name="Dong Y."/>
            <person name="Huang W."/>
            <person name="Nel W.J."/>
            <person name="Swalarsk-Parry B.S."/>
            <person name="Vaghefi N."/>
            <person name="Wilken P.M."/>
            <person name="An Z."/>
            <person name="de Beer Z.W."/>
            <person name="De Vos L."/>
            <person name="Chen L."/>
            <person name="Duong T.A."/>
            <person name="Gao Y."/>
            <person name="Hammerbacher A."/>
            <person name="Kikkert J.R."/>
            <person name="Li Y."/>
            <person name="Li H."/>
            <person name="Li K."/>
            <person name="Li Q."/>
            <person name="Liu X."/>
            <person name="Ma X."/>
            <person name="Naidoo K."/>
            <person name="Pethybridge S.J."/>
            <person name="Sun J."/>
            <person name="Steenkamp E.T."/>
            <person name="van der Nest M.A."/>
            <person name="van Wyk S."/>
            <person name="Wingfield M.J."/>
            <person name="Xiong C."/>
            <person name="Yue Q."/>
            <person name="Zhang X."/>
        </authorList>
    </citation>
    <scope>NUCLEOTIDE SEQUENCE [LARGE SCALE GENOMIC DNA]</scope>
    <source>
        <strain evidence="2 3">BP 5553</strain>
    </source>
</reference>
<comment type="caution">
    <text evidence="2">The sequence shown here is derived from an EMBL/GenBank/DDBJ whole genome shotgun (WGS) entry which is preliminary data.</text>
</comment>
<feature type="compositionally biased region" description="Polar residues" evidence="1">
    <location>
        <begin position="50"/>
        <end position="62"/>
    </location>
</feature>
<dbReference type="RefSeq" id="XP_031869056.1">
    <property type="nucleotide sequence ID" value="XM_032014375.1"/>
</dbReference>
<dbReference type="EMBL" id="NPIC01000004">
    <property type="protein sequence ID" value="RDL36400.1"/>
    <property type="molecule type" value="Genomic_DNA"/>
</dbReference>
<feature type="region of interest" description="Disordered" evidence="1">
    <location>
        <begin position="30"/>
        <end position="116"/>
    </location>
</feature>
<dbReference type="AlphaFoldDB" id="A0A370TLJ2"/>
<protein>
    <submittedName>
        <fullName evidence="2">Uncharacterized protein</fullName>
    </submittedName>
</protein>
<evidence type="ECO:0000313" key="2">
    <source>
        <dbReference type="EMBL" id="RDL36400.1"/>
    </source>
</evidence>
<keyword evidence="3" id="KW-1185">Reference proteome</keyword>
<dbReference type="GeneID" id="43598601"/>
<sequence>MAYPTPPPTSSPKDEVNRCHNQNCFDVPSQVPAQEPYCPPPHHIPAQESYFPSYSGPNSPTSFYAPPGPPPNLNPQSNPVYYSSVPPKRRTPPPRPLYFSPTNKPPSPYNTGRPKPRPGFLERVALKLAAWIQSFIRWGKENPIKAGLATFIPVLLSAGVVRAAKGLSGPLKKVLGFFLEGMGGGKAKGVEKKLAKGAKKEFGWGLDHFVGFGGTKSGPVDGIMKVLQMYT</sequence>
<accession>A0A370TLJ2</accession>
<evidence type="ECO:0000256" key="1">
    <source>
        <dbReference type="SAM" id="MobiDB-lite"/>
    </source>
</evidence>
<proteinExistence type="predicted"/>
<dbReference type="OrthoDB" id="3543556at2759"/>
<dbReference type="Proteomes" id="UP000254866">
    <property type="component" value="Unassembled WGS sequence"/>
</dbReference>